<name>A0AAN8WED3_HALRR</name>
<dbReference type="InterPro" id="IPR029044">
    <property type="entry name" value="Nucleotide-diphossugar_trans"/>
</dbReference>
<keyword evidence="8 13" id="KW-0735">Signal-anchor</keyword>
<keyword evidence="6" id="KW-0812">Transmembrane</keyword>
<keyword evidence="10 13" id="KW-0333">Golgi apparatus</keyword>
<dbReference type="InterPro" id="IPR052463">
    <property type="entry name" value="O-linked_mannose_GnT"/>
</dbReference>
<dbReference type="GO" id="GO:0016266">
    <property type="term" value="P:protein O-linked glycosylation via N-acetyl-galactosamine"/>
    <property type="evidence" value="ECO:0007669"/>
    <property type="project" value="TreeGrafter"/>
</dbReference>
<dbReference type="AlphaFoldDB" id="A0AAN8WED3"/>
<evidence type="ECO:0000256" key="3">
    <source>
        <dbReference type="ARBA" id="ARBA00006492"/>
    </source>
</evidence>
<accession>A0AAN8WED3</accession>
<reference evidence="14 15" key="1">
    <citation type="submission" date="2023-11" db="EMBL/GenBank/DDBJ databases">
        <title>Halocaridina rubra genome assembly.</title>
        <authorList>
            <person name="Smith C."/>
        </authorList>
    </citation>
    <scope>NUCLEOTIDE SEQUENCE [LARGE SCALE GENOMIC DNA]</scope>
    <source>
        <strain evidence="14">EP-1</strain>
        <tissue evidence="14">Whole</tissue>
    </source>
</reference>
<evidence type="ECO:0000256" key="8">
    <source>
        <dbReference type="ARBA" id="ARBA00022968"/>
    </source>
</evidence>
<organism evidence="14 15">
    <name type="scientific">Halocaridina rubra</name>
    <name type="common">Hawaiian red shrimp</name>
    <dbReference type="NCBI Taxonomy" id="373956"/>
    <lineage>
        <taxon>Eukaryota</taxon>
        <taxon>Metazoa</taxon>
        <taxon>Ecdysozoa</taxon>
        <taxon>Arthropoda</taxon>
        <taxon>Crustacea</taxon>
        <taxon>Multicrustacea</taxon>
        <taxon>Malacostraca</taxon>
        <taxon>Eumalacostraca</taxon>
        <taxon>Eucarida</taxon>
        <taxon>Decapoda</taxon>
        <taxon>Pleocyemata</taxon>
        <taxon>Caridea</taxon>
        <taxon>Atyoidea</taxon>
        <taxon>Atyidae</taxon>
        <taxon>Halocaridina</taxon>
    </lineage>
</organism>
<keyword evidence="12 13" id="KW-0464">Manganese</keyword>
<keyword evidence="4 13" id="KW-0328">Glycosyltransferase</keyword>
<comment type="pathway">
    <text evidence="2 13">Protein modification; protein glycosylation.</text>
</comment>
<comment type="caution">
    <text evidence="14">The sequence shown here is derived from an EMBL/GenBank/DDBJ whole genome shotgun (WGS) entry which is preliminary data.</text>
</comment>
<evidence type="ECO:0000256" key="10">
    <source>
        <dbReference type="ARBA" id="ARBA00023034"/>
    </source>
</evidence>
<keyword evidence="9" id="KW-1133">Transmembrane helix</keyword>
<evidence type="ECO:0000256" key="12">
    <source>
        <dbReference type="ARBA" id="ARBA00023211"/>
    </source>
</evidence>
<evidence type="ECO:0000256" key="7">
    <source>
        <dbReference type="ARBA" id="ARBA00022723"/>
    </source>
</evidence>
<gene>
    <name evidence="14" type="ORF">SK128_027319</name>
</gene>
<dbReference type="InterPro" id="IPR004139">
    <property type="entry name" value="Glyco_trans_13"/>
</dbReference>
<evidence type="ECO:0000313" key="15">
    <source>
        <dbReference type="Proteomes" id="UP001381693"/>
    </source>
</evidence>
<sequence length="325" mass="37395">MLSRDSSLFLVNAFGQNSYPSTASDPSTVLRADMYPQYGWMTCRRWVEYVLPQWVPEGSGLDWDWWLFLEGVRAGFQALVPEVSRTGHAGAAGAHVTGWEQHSYFNSRIMTQDPRVVLHNLERLVFQSYSVWFEEEIRTAKKLRLLDHPCHSHIIPPQEKGPFVLFLGVPSRSDENHSFYMMQTCLGTDDQEVKELYEGVMRLRIRPYSSTHPRFRTVKEYIYNTSNFGGYSDSLSTQYGSQVSDEDPQVLYLVGCPLSKYCKYSLGTSDWIAPTKPILIEAERVVNLRKIEGIQKMQRLRVSAETLGEELALNNTKLILEYTRN</sequence>
<evidence type="ECO:0000256" key="2">
    <source>
        <dbReference type="ARBA" id="ARBA00004922"/>
    </source>
</evidence>
<comment type="catalytic activity">
    <reaction evidence="13">
        <text>N(4)-(alpha-D-Man-(1-&gt;3)-[alpha-D-Man-(1-&gt;3)-[alpha-D-Man-(1-&gt;6)]-alpha-D-Man-(1-&gt;6)]-beta-D-Man-(1-&gt;4)-beta-D-GlcNAc-(1-&gt;4)-beta-D-GlcNAc)-L-asparaginyl-[protein] (N-glucan mannose isomer 5A1,2) + UDP-N-acetyl-alpha-D-glucosamine = N(4)-{beta-D-GlcNAc-(1-&gt;2)-alpha-D-Man-(1-&gt;3)-[alpha-D-Man-(1-&gt;3)-[alpha-D-Man-(1-&gt;6)]-alpha-D-Man-(1-&gt;6)]-beta-D-Man-(1-&gt;4)-beta-D-GlcNAc-(1-&gt;4)-beta-D-GlcNAc}-L-asparaginyl-[protein] + UDP + H(+)</text>
        <dbReference type="Rhea" id="RHEA:11456"/>
        <dbReference type="Rhea" id="RHEA-COMP:14367"/>
        <dbReference type="Rhea" id="RHEA-COMP:14368"/>
        <dbReference type="ChEBI" id="CHEBI:15378"/>
        <dbReference type="ChEBI" id="CHEBI:57705"/>
        <dbReference type="ChEBI" id="CHEBI:58223"/>
        <dbReference type="ChEBI" id="CHEBI:59087"/>
        <dbReference type="ChEBI" id="CHEBI:60625"/>
        <dbReference type="EC" id="2.4.1.101"/>
    </reaction>
</comment>
<evidence type="ECO:0000313" key="14">
    <source>
        <dbReference type="EMBL" id="KAK7007721.1"/>
    </source>
</evidence>
<evidence type="ECO:0000256" key="11">
    <source>
        <dbReference type="ARBA" id="ARBA00023136"/>
    </source>
</evidence>
<dbReference type="EC" id="2.4.1.101" evidence="13"/>
<evidence type="ECO:0000256" key="13">
    <source>
        <dbReference type="RuleBase" id="RU368119"/>
    </source>
</evidence>
<evidence type="ECO:0000256" key="1">
    <source>
        <dbReference type="ARBA" id="ARBA00004323"/>
    </source>
</evidence>
<keyword evidence="5" id="KW-0808">Transferase</keyword>
<comment type="subcellular location">
    <subcellularLocation>
        <location evidence="1 13">Golgi apparatus membrane</location>
        <topology evidence="1 13">Single-pass type II membrane protein</topology>
    </subcellularLocation>
</comment>
<keyword evidence="11" id="KW-0472">Membrane</keyword>
<comment type="function">
    <text evidence="13">Initiates complex N-linked carbohydrate formation. Essential for the conversion of high-mannose to hybrid and complex N-glycans.</text>
</comment>
<evidence type="ECO:0000256" key="4">
    <source>
        <dbReference type="ARBA" id="ARBA00022676"/>
    </source>
</evidence>
<comment type="cofactor">
    <cofactor evidence="13">
        <name>Mn(2+)</name>
        <dbReference type="ChEBI" id="CHEBI:29035"/>
    </cofactor>
    <text evidence="13">The cofactor is mostly bound to the substrate.</text>
</comment>
<dbReference type="PANTHER" id="PTHR46396">
    <property type="entry name" value="PROTEIN O-LINKED-MANNOSE BETA-1,2-N-ACETYLGLUCOSAMINYLTRANSFERASE 1"/>
    <property type="match status" value="1"/>
</dbReference>
<comment type="similarity">
    <text evidence="3 13">Belongs to the glycosyltransferase 13 family.</text>
</comment>
<keyword evidence="15" id="KW-1185">Reference proteome</keyword>
<proteinExistence type="inferred from homology"/>
<evidence type="ECO:0000256" key="5">
    <source>
        <dbReference type="ARBA" id="ARBA00022679"/>
    </source>
</evidence>
<keyword evidence="7 13" id="KW-0479">Metal-binding</keyword>
<dbReference type="EMBL" id="JAXCGZ010023540">
    <property type="protein sequence ID" value="KAK7007721.1"/>
    <property type="molecule type" value="Genomic_DNA"/>
</dbReference>
<evidence type="ECO:0000256" key="9">
    <source>
        <dbReference type="ARBA" id="ARBA00022989"/>
    </source>
</evidence>
<dbReference type="GO" id="GO:0047223">
    <property type="term" value="F:beta-1,3-galactosyl-O-glycosyl-glycoprotein beta-1,3-N-acetylglucosaminyltransferase activity"/>
    <property type="evidence" value="ECO:0007669"/>
    <property type="project" value="TreeGrafter"/>
</dbReference>
<dbReference type="Pfam" id="PF03071">
    <property type="entry name" value="GNT-I"/>
    <property type="match status" value="1"/>
</dbReference>
<dbReference type="Proteomes" id="UP001381693">
    <property type="component" value="Unassembled WGS sequence"/>
</dbReference>
<dbReference type="GO" id="GO:0000139">
    <property type="term" value="C:Golgi membrane"/>
    <property type="evidence" value="ECO:0007669"/>
    <property type="project" value="UniProtKB-SubCell"/>
</dbReference>
<protein>
    <recommendedName>
        <fullName evidence="13">Alpha-1,3-mannosyl-glycoprotein 2-beta-N-acetylglucosaminyltransferase</fullName>
        <shortName evidence="13">GNT-I</shortName>
        <shortName evidence="13">GlcNAc-T I</shortName>
        <ecNumber evidence="13">2.4.1.101</ecNumber>
    </recommendedName>
    <alternativeName>
        <fullName evidence="13">N-glycosyl-oligosaccharide-glycoprotein N-acetylglucosaminyltransferase I</fullName>
    </alternativeName>
</protein>
<dbReference type="GO" id="GO:0003827">
    <property type="term" value="F:alpha-1,3-mannosylglycoprotein 2-beta-N-acetylglucosaminyltransferase activity"/>
    <property type="evidence" value="ECO:0007669"/>
    <property type="project" value="UniProtKB-UniRule"/>
</dbReference>
<dbReference type="Gene3D" id="3.90.550.10">
    <property type="entry name" value="Spore Coat Polysaccharide Biosynthesis Protein SpsA, Chain A"/>
    <property type="match status" value="1"/>
</dbReference>
<evidence type="ECO:0000256" key="6">
    <source>
        <dbReference type="ARBA" id="ARBA00022692"/>
    </source>
</evidence>
<dbReference type="PANTHER" id="PTHR46396:SF1">
    <property type="entry name" value="PROTEIN O-LINKED-MANNOSE BETA-1,2-N-ACETYLGLUCOSAMINYLTRANSFERASE 1"/>
    <property type="match status" value="1"/>
</dbReference>
<dbReference type="GO" id="GO:0030145">
    <property type="term" value="F:manganese ion binding"/>
    <property type="evidence" value="ECO:0007669"/>
    <property type="project" value="UniProtKB-UniRule"/>
</dbReference>